<dbReference type="Gene3D" id="1.10.10.60">
    <property type="entry name" value="Homeodomain-like"/>
    <property type="match status" value="1"/>
</dbReference>
<feature type="DNA-binding region" description="H-T-H motif" evidence="4">
    <location>
        <begin position="44"/>
        <end position="63"/>
    </location>
</feature>
<dbReference type="InterPro" id="IPR001647">
    <property type="entry name" value="HTH_TetR"/>
</dbReference>
<protein>
    <submittedName>
        <fullName evidence="6">Transcriptional regulator, TetR family</fullName>
    </submittedName>
</protein>
<dbReference type="InterPro" id="IPR036271">
    <property type="entry name" value="Tet_transcr_reg_TetR-rel_C_sf"/>
</dbReference>
<dbReference type="EMBL" id="FOSK01000015">
    <property type="protein sequence ID" value="SFL06150.1"/>
    <property type="molecule type" value="Genomic_DNA"/>
</dbReference>
<dbReference type="InterPro" id="IPR009057">
    <property type="entry name" value="Homeodomain-like_sf"/>
</dbReference>
<evidence type="ECO:0000313" key="7">
    <source>
        <dbReference type="Proteomes" id="UP000199598"/>
    </source>
</evidence>
<comment type="caution">
    <text evidence="6">The sequence shown here is derived from an EMBL/GenBank/DDBJ whole genome shotgun (WGS) entry which is preliminary data.</text>
</comment>
<dbReference type="RefSeq" id="WP_208860591.1">
    <property type="nucleotide sequence ID" value="NZ_FOSK01000015.1"/>
</dbReference>
<dbReference type="SUPFAM" id="SSF48498">
    <property type="entry name" value="Tetracyclin repressor-like, C-terminal domain"/>
    <property type="match status" value="1"/>
</dbReference>
<organism evidence="6 7">
    <name type="scientific">Pseudovibrio ascidiaceicola</name>
    <dbReference type="NCBI Taxonomy" id="285279"/>
    <lineage>
        <taxon>Bacteria</taxon>
        <taxon>Pseudomonadati</taxon>
        <taxon>Pseudomonadota</taxon>
        <taxon>Alphaproteobacteria</taxon>
        <taxon>Hyphomicrobiales</taxon>
        <taxon>Stappiaceae</taxon>
        <taxon>Pseudovibrio</taxon>
    </lineage>
</organism>
<sequence>MGFIYISKMSSDEPVEPDIPIPELENLFDASIRVFLRNGIVTATMDDVAEAVGVSTKTLNTAFGSKRELAVSALRWYYLKYSQQMQSVMAMHSDAYSALQGVLMEFTELCCDDIKAEKGLFWPTLVDLGYVDENLWAEFQNLQFDWEDQIRDKLTQCQDELKNPEDIEILTAYFIMVFEGLYELVKFGTPREKLFALIEVTLEVLGSRMKTGGK</sequence>
<reference evidence="6 7" key="1">
    <citation type="submission" date="2016-10" db="EMBL/GenBank/DDBJ databases">
        <authorList>
            <person name="Varghese N."/>
            <person name="Submissions S."/>
        </authorList>
    </citation>
    <scope>NUCLEOTIDE SEQUENCE [LARGE SCALE GENOMIC DNA]</scope>
    <source>
        <strain evidence="6 7">DSM 16392</strain>
    </source>
</reference>
<feature type="domain" description="HTH tetR-type" evidence="5">
    <location>
        <begin position="21"/>
        <end position="81"/>
    </location>
</feature>
<keyword evidence="1" id="KW-0805">Transcription regulation</keyword>
<evidence type="ECO:0000256" key="3">
    <source>
        <dbReference type="ARBA" id="ARBA00023163"/>
    </source>
</evidence>
<keyword evidence="7" id="KW-1185">Reference proteome</keyword>
<name>A0A1I4EM47_9HYPH</name>
<dbReference type="PROSITE" id="PS50977">
    <property type="entry name" value="HTH_TETR_2"/>
    <property type="match status" value="1"/>
</dbReference>
<evidence type="ECO:0000313" key="6">
    <source>
        <dbReference type="EMBL" id="SFL06150.1"/>
    </source>
</evidence>
<accession>A0A1I4EM47</accession>
<dbReference type="SUPFAM" id="SSF46689">
    <property type="entry name" value="Homeodomain-like"/>
    <property type="match status" value="1"/>
</dbReference>
<evidence type="ECO:0000256" key="2">
    <source>
        <dbReference type="ARBA" id="ARBA00023125"/>
    </source>
</evidence>
<evidence type="ECO:0000256" key="4">
    <source>
        <dbReference type="PROSITE-ProRule" id="PRU00335"/>
    </source>
</evidence>
<gene>
    <name evidence="6" type="ORF">SAMN04488518_115116</name>
</gene>
<dbReference type="PANTHER" id="PTHR47506">
    <property type="entry name" value="TRANSCRIPTIONAL REGULATORY PROTEIN"/>
    <property type="match status" value="1"/>
</dbReference>
<keyword evidence="2 4" id="KW-0238">DNA-binding</keyword>
<dbReference type="PANTHER" id="PTHR47506:SF1">
    <property type="entry name" value="HTH-TYPE TRANSCRIPTIONAL REGULATOR YJDC"/>
    <property type="match status" value="1"/>
</dbReference>
<dbReference type="Pfam" id="PF00440">
    <property type="entry name" value="TetR_N"/>
    <property type="match status" value="1"/>
</dbReference>
<evidence type="ECO:0000256" key="1">
    <source>
        <dbReference type="ARBA" id="ARBA00023015"/>
    </source>
</evidence>
<keyword evidence="3" id="KW-0804">Transcription</keyword>
<dbReference type="Gene3D" id="1.10.357.10">
    <property type="entry name" value="Tetracycline Repressor, domain 2"/>
    <property type="match status" value="1"/>
</dbReference>
<proteinExistence type="predicted"/>
<evidence type="ECO:0000259" key="5">
    <source>
        <dbReference type="PROSITE" id="PS50977"/>
    </source>
</evidence>
<dbReference type="Proteomes" id="UP000199598">
    <property type="component" value="Unassembled WGS sequence"/>
</dbReference>